<dbReference type="PATRIC" id="fig|1321820.3.peg.185"/>
<dbReference type="InterPro" id="IPR006042">
    <property type="entry name" value="Xan_ur_permease"/>
</dbReference>
<dbReference type="Pfam" id="PF00860">
    <property type="entry name" value="Xan_ur_permease"/>
    <property type="match status" value="1"/>
</dbReference>
<dbReference type="PANTHER" id="PTHR42810:SF2">
    <property type="entry name" value="PURINE PERMEASE C1399.01C-RELATED"/>
    <property type="match status" value="1"/>
</dbReference>
<dbReference type="RefSeq" id="WP_021752411.1">
    <property type="nucleotide sequence ID" value="NZ_KI271801.1"/>
</dbReference>
<dbReference type="HOGENOM" id="CLU_017959_1_2_9"/>
<evidence type="ECO:0000256" key="5">
    <source>
        <dbReference type="ARBA" id="ARBA00022989"/>
    </source>
</evidence>
<dbReference type="AlphaFoldDB" id="U2QVY3"/>
<evidence type="ECO:0000256" key="4">
    <source>
        <dbReference type="ARBA" id="ARBA00022692"/>
    </source>
</evidence>
<dbReference type="PROSITE" id="PS01116">
    <property type="entry name" value="XANTH_URACIL_PERMASE"/>
    <property type="match status" value="1"/>
</dbReference>
<feature type="transmembrane region" description="Helical" evidence="7">
    <location>
        <begin position="122"/>
        <end position="143"/>
    </location>
</feature>
<sequence>MTQQSKIKPILDVHEKPKLALWITLSLQHLFAMFGATVLVPILTGLPASTALTTSGIGTLMYLFITRGKIPAYLGSSFAFINPIIALSTTHNIETAMLGAFLASLVYGVVALFIYKFGVGWLLKLLPPVVVGPIIIVIGLGISPTAVNMAMYKTVNGTKVYDLKYFLVALATLIITIICAVALKGFAKQIPVLLGIVFGYIVAVFAGLVDFQPVIDAPWFSLPKFTVPFITYTPEWNVAELAMVPIAIVTINEHIGHQMVLSEVVGKNFLEDPGLHRSILADGTAMMFASLLGGPPSTTYGENIGVLAITRIFSVFVLGGAAIFALILSFIGKFSALISTIPSPVMGGVSILLFGIIASSGLRMLVDEKVDLSINRNLVISSVIIVLGVGGAMLKFESINFELPSMALAAITGVLLNACLPKKDKE</sequence>
<dbReference type="PANTHER" id="PTHR42810">
    <property type="entry name" value="PURINE PERMEASE C1399.01C-RELATED"/>
    <property type="match status" value="1"/>
</dbReference>
<feature type="transmembrane region" description="Helical" evidence="7">
    <location>
        <begin position="190"/>
        <end position="209"/>
    </location>
</feature>
<feature type="transmembrane region" description="Helical" evidence="7">
    <location>
        <begin position="20"/>
        <end position="40"/>
    </location>
</feature>
<feature type="transmembrane region" description="Helical" evidence="7">
    <location>
        <begin position="96"/>
        <end position="115"/>
    </location>
</feature>
<accession>U2QVY3</accession>
<dbReference type="InterPro" id="IPR006043">
    <property type="entry name" value="NCS2"/>
</dbReference>
<comment type="subcellular location">
    <subcellularLocation>
        <location evidence="1">Membrane</location>
        <topology evidence="1">Multi-pass membrane protein</topology>
    </subcellularLocation>
</comment>
<feature type="transmembrane region" description="Helical" evidence="7">
    <location>
        <begin position="163"/>
        <end position="183"/>
    </location>
</feature>
<keyword evidence="4 7" id="KW-0812">Transmembrane</keyword>
<keyword evidence="5 7" id="KW-1133">Transmembrane helix</keyword>
<evidence type="ECO:0000313" key="9">
    <source>
        <dbReference type="Proteomes" id="UP000016637"/>
    </source>
</evidence>
<dbReference type="EMBL" id="AWVP01000011">
    <property type="protein sequence ID" value="ERK60374.1"/>
    <property type="molecule type" value="Genomic_DNA"/>
</dbReference>
<feature type="transmembrane region" description="Helical" evidence="7">
    <location>
        <begin position="344"/>
        <end position="366"/>
    </location>
</feature>
<evidence type="ECO:0000256" key="3">
    <source>
        <dbReference type="ARBA" id="ARBA00022448"/>
    </source>
</evidence>
<name>U2QVY3_9BACL</name>
<gene>
    <name evidence="8" type="ORF">HMPREF1983_00186</name>
</gene>
<keyword evidence="9" id="KW-1185">Reference proteome</keyword>
<proteinExistence type="inferred from homology"/>
<evidence type="ECO:0000313" key="8">
    <source>
        <dbReference type="EMBL" id="ERK60374.1"/>
    </source>
</evidence>
<keyword evidence="6 7" id="KW-0472">Membrane</keyword>
<keyword evidence="3" id="KW-0813">Transport</keyword>
<protein>
    <submittedName>
        <fullName evidence="8">Uracil permease</fullName>
    </submittedName>
</protein>
<feature type="transmembrane region" description="Helical" evidence="7">
    <location>
        <begin position="378"/>
        <end position="396"/>
    </location>
</feature>
<organism evidence="8 9">
    <name type="scientific">Gemella bergeri ATCC 700627</name>
    <dbReference type="NCBI Taxonomy" id="1321820"/>
    <lineage>
        <taxon>Bacteria</taxon>
        <taxon>Bacillati</taxon>
        <taxon>Bacillota</taxon>
        <taxon>Bacilli</taxon>
        <taxon>Bacillales</taxon>
        <taxon>Gemellaceae</taxon>
        <taxon>Gemella</taxon>
    </lineage>
</organism>
<evidence type="ECO:0000256" key="6">
    <source>
        <dbReference type="ARBA" id="ARBA00023136"/>
    </source>
</evidence>
<evidence type="ECO:0000256" key="1">
    <source>
        <dbReference type="ARBA" id="ARBA00004141"/>
    </source>
</evidence>
<dbReference type="eggNOG" id="COG2233">
    <property type="taxonomic scope" value="Bacteria"/>
</dbReference>
<reference evidence="8 9" key="1">
    <citation type="submission" date="2013-08" db="EMBL/GenBank/DDBJ databases">
        <authorList>
            <person name="Weinstock G."/>
            <person name="Sodergren E."/>
            <person name="Wylie T."/>
            <person name="Fulton L."/>
            <person name="Fulton R."/>
            <person name="Fronick C."/>
            <person name="O'Laughlin M."/>
            <person name="Godfrey J."/>
            <person name="Miner T."/>
            <person name="Herter B."/>
            <person name="Appelbaum E."/>
            <person name="Cordes M."/>
            <person name="Lek S."/>
            <person name="Wollam A."/>
            <person name="Pepin K.H."/>
            <person name="Palsikar V.B."/>
            <person name="Mitreva M."/>
            <person name="Wilson R.K."/>
        </authorList>
    </citation>
    <scope>NUCLEOTIDE SEQUENCE [LARGE SCALE GENOMIC DNA]</scope>
    <source>
        <strain evidence="8 9">ATCC 700627</strain>
    </source>
</reference>
<feature type="transmembrane region" description="Helical" evidence="7">
    <location>
        <begin position="46"/>
        <end position="65"/>
    </location>
</feature>
<dbReference type="NCBIfam" id="TIGR00801">
    <property type="entry name" value="ncs2"/>
    <property type="match status" value="1"/>
</dbReference>
<feature type="transmembrane region" description="Helical" evidence="7">
    <location>
        <begin position="72"/>
        <end position="90"/>
    </location>
</feature>
<comment type="similarity">
    <text evidence="2">Belongs to the nucleobase:cation symporter-2 (NCS2) (TC 2.A.40) family.</text>
</comment>
<evidence type="ECO:0000256" key="2">
    <source>
        <dbReference type="ARBA" id="ARBA00008821"/>
    </source>
</evidence>
<dbReference type="GO" id="GO:0005886">
    <property type="term" value="C:plasma membrane"/>
    <property type="evidence" value="ECO:0007669"/>
    <property type="project" value="TreeGrafter"/>
</dbReference>
<dbReference type="Proteomes" id="UP000016637">
    <property type="component" value="Unassembled WGS sequence"/>
</dbReference>
<feature type="transmembrane region" description="Helical" evidence="7">
    <location>
        <begin position="402"/>
        <end position="420"/>
    </location>
</feature>
<feature type="transmembrane region" description="Helical" evidence="7">
    <location>
        <begin position="306"/>
        <end position="332"/>
    </location>
</feature>
<comment type="caution">
    <text evidence="8">The sequence shown here is derived from an EMBL/GenBank/DDBJ whole genome shotgun (WGS) entry which is preliminary data.</text>
</comment>
<evidence type="ECO:0000256" key="7">
    <source>
        <dbReference type="SAM" id="Phobius"/>
    </source>
</evidence>
<dbReference type="GO" id="GO:0042907">
    <property type="term" value="F:xanthine transmembrane transporter activity"/>
    <property type="evidence" value="ECO:0007669"/>
    <property type="project" value="TreeGrafter"/>
</dbReference>